<dbReference type="EMBL" id="CM056809">
    <property type="protein sequence ID" value="KAJ8647442.1"/>
    <property type="molecule type" value="Genomic_DNA"/>
</dbReference>
<protein>
    <submittedName>
        <fullName evidence="1">Uncharacterized protein</fullName>
    </submittedName>
</protein>
<name>A0ACC2MNX3_PERAE</name>
<organism evidence="1 2">
    <name type="scientific">Persea americana</name>
    <name type="common">Avocado</name>
    <dbReference type="NCBI Taxonomy" id="3435"/>
    <lineage>
        <taxon>Eukaryota</taxon>
        <taxon>Viridiplantae</taxon>
        <taxon>Streptophyta</taxon>
        <taxon>Embryophyta</taxon>
        <taxon>Tracheophyta</taxon>
        <taxon>Spermatophyta</taxon>
        <taxon>Magnoliopsida</taxon>
        <taxon>Magnoliidae</taxon>
        <taxon>Laurales</taxon>
        <taxon>Lauraceae</taxon>
        <taxon>Persea</taxon>
    </lineage>
</organism>
<keyword evidence="2" id="KW-1185">Reference proteome</keyword>
<dbReference type="Proteomes" id="UP001234297">
    <property type="component" value="Chromosome 1"/>
</dbReference>
<accession>A0ACC2MNX3</accession>
<reference evidence="1 2" key="1">
    <citation type="journal article" date="2022" name="Hortic Res">
        <title>A haplotype resolved chromosomal level avocado genome allows analysis of novel avocado genes.</title>
        <authorList>
            <person name="Nath O."/>
            <person name="Fletcher S.J."/>
            <person name="Hayward A."/>
            <person name="Shaw L.M."/>
            <person name="Masouleh A.K."/>
            <person name="Furtado A."/>
            <person name="Henry R.J."/>
            <person name="Mitter N."/>
        </authorList>
    </citation>
    <scope>NUCLEOTIDE SEQUENCE [LARGE SCALE GENOMIC DNA]</scope>
    <source>
        <strain evidence="2">cv. Hass</strain>
    </source>
</reference>
<sequence>MQRRNLLTFRLQTLPKPPYQLTPSPSAFKPFMATKETDKTRKTRSKKSCLPTCFGFPRSGRSSSGGRDIVSGGTRKRYSLSWPRFWGRKPDIRTVPVDVAVAEKITCGRGEIEEEIQDIYETEAPGRNPAVVDVSLLKQGAAEKGRKAKNGNEKAQSDAGNLNPDSRKDPDNPTFAKSDRIRPASPQTNPVHAAVTLSSSFTNRRKPAHPARISRLSGRNPAARNFDSMAGMSVLVVALAIMVVWGRFCAIVCTSAWFYFIPRLKTEAKSGDTASISRRAHFSTPDMDSEQYKKKVILEGLLERNHRSPAVIL</sequence>
<gene>
    <name evidence="1" type="ORF">MRB53_000465</name>
</gene>
<comment type="caution">
    <text evidence="1">The sequence shown here is derived from an EMBL/GenBank/DDBJ whole genome shotgun (WGS) entry which is preliminary data.</text>
</comment>
<evidence type="ECO:0000313" key="1">
    <source>
        <dbReference type="EMBL" id="KAJ8647442.1"/>
    </source>
</evidence>
<evidence type="ECO:0000313" key="2">
    <source>
        <dbReference type="Proteomes" id="UP001234297"/>
    </source>
</evidence>
<proteinExistence type="predicted"/>